<keyword evidence="2" id="KW-1185">Reference proteome</keyword>
<reference evidence="1" key="1">
    <citation type="submission" date="2021-03" db="EMBL/GenBank/DDBJ databases">
        <title>Evolutionary innovations through gain and loss of genes in the ectomycorrhizal Boletales.</title>
        <authorList>
            <person name="Wu G."/>
            <person name="Miyauchi S."/>
            <person name="Morin E."/>
            <person name="Yang Z.-L."/>
            <person name="Xu J."/>
            <person name="Martin F.M."/>
        </authorList>
    </citation>
    <scope>NUCLEOTIDE SEQUENCE</scope>
    <source>
        <strain evidence="1">BR01</strain>
    </source>
</reference>
<proteinExistence type="predicted"/>
<dbReference type="AlphaFoldDB" id="A0A8I2YYR8"/>
<dbReference type="OrthoDB" id="9991317at2759"/>
<dbReference type="Proteomes" id="UP000683000">
    <property type="component" value="Unassembled WGS sequence"/>
</dbReference>
<evidence type="ECO:0000313" key="1">
    <source>
        <dbReference type="EMBL" id="KAG6380429.1"/>
    </source>
</evidence>
<organism evidence="1 2">
    <name type="scientific">Boletus reticuloceps</name>
    <dbReference type="NCBI Taxonomy" id="495285"/>
    <lineage>
        <taxon>Eukaryota</taxon>
        <taxon>Fungi</taxon>
        <taxon>Dikarya</taxon>
        <taxon>Basidiomycota</taxon>
        <taxon>Agaricomycotina</taxon>
        <taxon>Agaricomycetes</taxon>
        <taxon>Agaricomycetidae</taxon>
        <taxon>Boletales</taxon>
        <taxon>Boletineae</taxon>
        <taxon>Boletaceae</taxon>
        <taxon>Boletoideae</taxon>
        <taxon>Boletus</taxon>
    </lineage>
</organism>
<gene>
    <name evidence="1" type="ORF">JVT61DRAFT_8563</name>
</gene>
<name>A0A8I2YYR8_9AGAM</name>
<comment type="caution">
    <text evidence="1">The sequence shown here is derived from an EMBL/GenBank/DDBJ whole genome shotgun (WGS) entry which is preliminary data.</text>
</comment>
<sequence>MRHNLNLTSNFHQPLQSLAVADIQQRLTRSCFTIDKLGKGKEKFHGHPYKPGMLNDLANSFITRFKRLGELSDLEDAILIVDSPCAILGSFKSSSGSD</sequence>
<accession>A0A8I2YYR8</accession>
<dbReference type="EMBL" id="JAGFBS010000003">
    <property type="protein sequence ID" value="KAG6380429.1"/>
    <property type="molecule type" value="Genomic_DNA"/>
</dbReference>
<evidence type="ECO:0000313" key="2">
    <source>
        <dbReference type="Proteomes" id="UP000683000"/>
    </source>
</evidence>
<protein>
    <submittedName>
        <fullName evidence="1">Uncharacterized protein</fullName>
    </submittedName>
</protein>